<keyword evidence="2" id="KW-1185">Reference proteome</keyword>
<evidence type="ECO:0000313" key="1">
    <source>
        <dbReference type="EMBL" id="BCX47775.1"/>
    </source>
</evidence>
<protein>
    <recommendedName>
        <fullName evidence="3">DUF1552 domain-containing protein</fullName>
    </recommendedName>
</protein>
<evidence type="ECO:0008006" key="3">
    <source>
        <dbReference type="Google" id="ProtNLM"/>
    </source>
</evidence>
<sequence>MTNRRDFLKMSGLGAGAMTLFPSFNQLFAAPATAATGFPKRFIFIRKSSGIRPLEVALPTFSNQERDLDKNKQQLEVDLDKHELPNWLRGLDEHKENMTILQGLSAKMSENIHFSFSSVMGCFKSNRNTLSAIKRTTVDFELAKLFPSPFGHVELSFAQGRTGIVSGYSAPAPQRRNYCYADPETARNELFKSVLNPEAVNSDNDMLSFLQGKEGLKASGIAGHEKQRQEMQVESIEAIRQRNKMLIELSGTLADHLPELPSVHADGGPNASTPEKQAAMTDVLIAALKAGLTNVVTYTIDDLGTPITGLPGNETDRVGIHPLGHDEAFGGVPAWKTREQIRISHVNQIKTIVEKLKQVPEGNGTMFDNTMVMYFPENGETHHGIGLESPFVIMSGANCNLDMAGRYVRLPVLGVAGHKTLGNWYTTLLNAHGNPIKHYGDLDLEMARKKLDQLGPIRQFMS</sequence>
<proteinExistence type="predicted"/>
<evidence type="ECO:0000313" key="2">
    <source>
        <dbReference type="Proteomes" id="UP001374893"/>
    </source>
</evidence>
<dbReference type="EMBL" id="AP024702">
    <property type="protein sequence ID" value="BCX47775.1"/>
    <property type="molecule type" value="Genomic_DNA"/>
</dbReference>
<dbReference type="NCBIfam" id="TIGR01409">
    <property type="entry name" value="TAT_signal_seq"/>
    <property type="match status" value="1"/>
</dbReference>
<dbReference type="Pfam" id="PF07586">
    <property type="entry name" value="HXXSHH"/>
    <property type="match status" value="1"/>
</dbReference>
<accession>A0ABM7R989</accession>
<dbReference type="InterPro" id="IPR019546">
    <property type="entry name" value="TAT_signal_bac_arc"/>
</dbReference>
<dbReference type="PROSITE" id="PS51318">
    <property type="entry name" value="TAT"/>
    <property type="match status" value="1"/>
</dbReference>
<gene>
    <name evidence="1" type="ORF">HAHE_16830</name>
</gene>
<dbReference type="InterPro" id="IPR006311">
    <property type="entry name" value="TAT_signal"/>
</dbReference>
<organism evidence="1 2">
    <name type="scientific">Haloferula helveola</name>
    <dbReference type="NCBI Taxonomy" id="490095"/>
    <lineage>
        <taxon>Bacteria</taxon>
        <taxon>Pseudomonadati</taxon>
        <taxon>Verrucomicrobiota</taxon>
        <taxon>Verrucomicrobiia</taxon>
        <taxon>Verrucomicrobiales</taxon>
        <taxon>Verrucomicrobiaceae</taxon>
        <taxon>Haloferula</taxon>
    </lineage>
</organism>
<dbReference type="InterPro" id="IPR011447">
    <property type="entry name" value="DUF1552"/>
</dbReference>
<name>A0ABM7R989_9BACT</name>
<dbReference type="RefSeq" id="WP_338690160.1">
    <property type="nucleotide sequence ID" value="NZ_AP024702.1"/>
</dbReference>
<dbReference type="Proteomes" id="UP001374893">
    <property type="component" value="Chromosome"/>
</dbReference>
<reference evidence="1 2" key="1">
    <citation type="submission" date="2021-06" db="EMBL/GenBank/DDBJ databases">
        <title>Complete genome of Haloferula helveola possessing various polysaccharide degrading enzymes.</title>
        <authorList>
            <person name="Takami H."/>
            <person name="Huang C."/>
            <person name="Hamasaki K."/>
        </authorList>
    </citation>
    <scope>NUCLEOTIDE SEQUENCE [LARGE SCALE GENOMIC DNA]</scope>
    <source>
        <strain evidence="1 2">CN-1</strain>
    </source>
</reference>